<dbReference type="OrthoDB" id="5954868at2759"/>
<gene>
    <name evidence="1" type="ORF">CAPTEDRAFT_194388</name>
</gene>
<evidence type="ECO:0000313" key="1">
    <source>
        <dbReference type="EMBL" id="ELU18218.1"/>
    </source>
</evidence>
<sequence>MNVVRDACTLYNAATRDFRKYSPPWDSTIKGKPFNVPFDVIQHLRLPDHLRTTISQDGGLPEFVIVVPSNAAFFPRAVDAIATAQRFFPDNRLILYDLGGVQAKFSKELSRLCNVEYRLFDFAKYPEHVADLVLYSWKAIIINEMLLEYPGVFIMDSSVRILHNDIGSIQDELLQTDGVMTFSSSGHSNFAATHHRMYEYLPTDTRGMQESEQVEGGCAFFFRTESVVNSFLYWFVMCSLDKDCIAPTRKRGCLSTKDKTEYADCHRFDQSALNILLSNHFAFDHGKYLSKQKFVKVERYSYGREIVYVCDQSQNEPISSRDLFPGRDFD</sequence>
<dbReference type="PANTHER" id="PTHR31389">
    <property type="entry name" value="LD39211P"/>
    <property type="match status" value="1"/>
</dbReference>
<evidence type="ECO:0008006" key="4">
    <source>
        <dbReference type="Google" id="ProtNLM"/>
    </source>
</evidence>
<dbReference type="FunCoup" id="R7VHB9">
    <property type="interactions" value="93"/>
</dbReference>
<dbReference type="OMA" id="TWATTVM"/>
<organism evidence="1">
    <name type="scientific">Capitella teleta</name>
    <name type="common">Polychaete worm</name>
    <dbReference type="NCBI Taxonomy" id="283909"/>
    <lineage>
        <taxon>Eukaryota</taxon>
        <taxon>Metazoa</taxon>
        <taxon>Spiralia</taxon>
        <taxon>Lophotrochozoa</taxon>
        <taxon>Annelida</taxon>
        <taxon>Polychaeta</taxon>
        <taxon>Sedentaria</taxon>
        <taxon>Scolecida</taxon>
        <taxon>Capitellidae</taxon>
        <taxon>Capitella</taxon>
    </lineage>
</organism>
<reference evidence="2" key="3">
    <citation type="submission" date="2015-06" db="UniProtKB">
        <authorList>
            <consortium name="EnsemblMetazoa"/>
        </authorList>
    </citation>
    <scope>IDENTIFICATION</scope>
</reference>
<dbReference type="EnsemblMetazoa" id="CapteT194388">
    <property type="protein sequence ID" value="CapteP194388"/>
    <property type="gene ID" value="CapteG194388"/>
</dbReference>
<reference evidence="3" key="1">
    <citation type="submission" date="2012-12" db="EMBL/GenBank/DDBJ databases">
        <authorList>
            <person name="Hellsten U."/>
            <person name="Grimwood J."/>
            <person name="Chapman J.A."/>
            <person name="Shapiro H."/>
            <person name="Aerts A."/>
            <person name="Otillar R.P."/>
            <person name="Terry A.Y."/>
            <person name="Boore J.L."/>
            <person name="Simakov O."/>
            <person name="Marletaz F."/>
            <person name="Cho S.-J."/>
            <person name="Edsinger-Gonzales E."/>
            <person name="Havlak P."/>
            <person name="Kuo D.-H."/>
            <person name="Larsson T."/>
            <person name="Lv J."/>
            <person name="Arendt D."/>
            <person name="Savage R."/>
            <person name="Osoegawa K."/>
            <person name="de Jong P."/>
            <person name="Lindberg D.R."/>
            <person name="Seaver E.C."/>
            <person name="Weisblat D.A."/>
            <person name="Putnam N.H."/>
            <person name="Grigoriev I.V."/>
            <person name="Rokhsar D.S."/>
        </authorList>
    </citation>
    <scope>NUCLEOTIDE SEQUENCE</scope>
    <source>
        <strain evidence="3">I ESC-2004</strain>
    </source>
</reference>
<accession>R7VHB9</accession>
<dbReference type="HOGENOM" id="CLU_039554_1_0_1"/>
<proteinExistence type="predicted"/>
<dbReference type="Proteomes" id="UP000014760">
    <property type="component" value="Unassembled WGS sequence"/>
</dbReference>
<dbReference type="EMBL" id="KB292039">
    <property type="protein sequence ID" value="ELU18218.1"/>
    <property type="molecule type" value="Genomic_DNA"/>
</dbReference>
<dbReference type="EMBL" id="AMQN01016409">
    <property type="status" value="NOT_ANNOTATED_CDS"/>
    <property type="molecule type" value="Genomic_DNA"/>
</dbReference>
<dbReference type="Pfam" id="PF07801">
    <property type="entry name" value="DUF1647"/>
    <property type="match status" value="1"/>
</dbReference>
<dbReference type="PANTHER" id="PTHR31389:SF4">
    <property type="entry name" value="LD39211P"/>
    <property type="match status" value="1"/>
</dbReference>
<dbReference type="AlphaFoldDB" id="R7VHB9"/>
<evidence type="ECO:0000313" key="3">
    <source>
        <dbReference type="Proteomes" id="UP000014760"/>
    </source>
</evidence>
<keyword evidence="3" id="KW-1185">Reference proteome</keyword>
<dbReference type="InterPro" id="IPR012444">
    <property type="entry name" value="DUF1647"/>
</dbReference>
<protein>
    <recommendedName>
        <fullName evidence="4">Nucleotide-diphospho-sugar transferase domain-containing protein</fullName>
    </recommendedName>
</protein>
<name>R7VHB9_CAPTE</name>
<evidence type="ECO:0000313" key="2">
    <source>
        <dbReference type="EnsemblMetazoa" id="CapteP194388"/>
    </source>
</evidence>
<reference evidence="1 3" key="2">
    <citation type="journal article" date="2013" name="Nature">
        <title>Insights into bilaterian evolution from three spiralian genomes.</title>
        <authorList>
            <person name="Simakov O."/>
            <person name="Marletaz F."/>
            <person name="Cho S.J."/>
            <person name="Edsinger-Gonzales E."/>
            <person name="Havlak P."/>
            <person name="Hellsten U."/>
            <person name="Kuo D.H."/>
            <person name="Larsson T."/>
            <person name="Lv J."/>
            <person name="Arendt D."/>
            <person name="Savage R."/>
            <person name="Osoegawa K."/>
            <person name="de Jong P."/>
            <person name="Grimwood J."/>
            <person name="Chapman J.A."/>
            <person name="Shapiro H."/>
            <person name="Aerts A."/>
            <person name="Otillar R.P."/>
            <person name="Terry A.Y."/>
            <person name="Boore J.L."/>
            <person name="Grigoriev I.V."/>
            <person name="Lindberg D.R."/>
            <person name="Seaver E.C."/>
            <person name="Weisblat D.A."/>
            <person name="Putnam N.H."/>
            <person name="Rokhsar D.S."/>
        </authorList>
    </citation>
    <scope>NUCLEOTIDE SEQUENCE</scope>
    <source>
        <strain evidence="1 3">I ESC-2004</strain>
    </source>
</reference>